<evidence type="ECO:0000313" key="8">
    <source>
        <dbReference type="Proteomes" id="UP001642484"/>
    </source>
</evidence>
<evidence type="ECO:0000256" key="3">
    <source>
        <dbReference type="ARBA" id="ARBA00022833"/>
    </source>
</evidence>
<dbReference type="Pfam" id="PF06839">
    <property type="entry name" value="Zn_ribbon_GRF"/>
    <property type="match status" value="1"/>
</dbReference>
<feature type="non-terminal residue" evidence="7">
    <location>
        <position position="1"/>
    </location>
</feature>
<keyword evidence="8" id="KW-1185">Reference proteome</keyword>
<sequence length="312" mass="35486">STKGPRINRGATNLFQPRVAVMESERKRSRPVEDRQVALQAWCRLFLKLIFVLSRVNEMAFRLLRPRRLADQDTRGYTSPGRMTTASSRTPPRASSSGMRDDFEVISMTSGRTGLGVNSVASSQASAVIGQDLVTDQVLRLVGPPLRCDHQETTKLFVCRKQGPNYKRLFWRCPRPRGNQCSTFVWRETQPYLDPIYQNDLEPEDYAPTISSQESKTPVENIIQELQRQCPHTKTDKRGTNPYKIVVKCATCGKLLKSEVTELGKQKEIERRQKEVEPTYQDYLEWKRSGACQARGVWSDPGTATSSNSKKK</sequence>
<evidence type="ECO:0000256" key="5">
    <source>
        <dbReference type="SAM" id="MobiDB-lite"/>
    </source>
</evidence>
<evidence type="ECO:0000256" key="1">
    <source>
        <dbReference type="ARBA" id="ARBA00022723"/>
    </source>
</evidence>
<reference evidence="7 8" key="1">
    <citation type="submission" date="2024-02" db="EMBL/GenBank/DDBJ databases">
        <authorList>
            <person name="Chen Y."/>
            <person name="Shah S."/>
            <person name="Dougan E. K."/>
            <person name="Thang M."/>
            <person name="Chan C."/>
        </authorList>
    </citation>
    <scope>NUCLEOTIDE SEQUENCE [LARGE SCALE GENOMIC DNA]</scope>
</reference>
<keyword evidence="3" id="KW-0862">Zinc</keyword>
<dbReference type="Proteomes" id="UP001642484">
    <property type="component" value="Unassembled WGS sequence"/>
</dbReference>
<dbReference type="EMBL" id="CAXAMN010018991">
    <property type="protein sequence ID" value="CAK9053528.1"/>
    <property type="molecule type" value="Genomic_DNA"/>
</dbReference>
<dbReference type="InterPro" id="IPR010666">
    <property type="entry name" value="Znf_GRF"/>
</dbReference>
<feature type="region of interest" description="Disordered" evidence="5">
    <location>
        <begin position="72"/>
        <end position="99"/>
    </location>
</feature>
<dbReference type="PROSITE" id="PS51999">
    <property type="entry name" value="ZF_GRF"/>
    <property type="match status" value="1"/>
</dbReference>
<comment type="caution">
    <text evidence="7">The sequence shown here is derived from an EMBL/GenBank/DDBJ whole genome shotgun (WGS) entry which is preliminary data.</text>
</comment>
<evidence type="ECO:0000256" key="4">
    <source>
        <dbReference type="PROSITE-ProRule" id="PRU01343"/>
    </source>
</evidence>
<feature type="domain" description="GRF-type" evidence="6">
    <location>
        <begin position="148"/>
        <end position="190"/>
    </location>
</feature>
<keyword evidence="1" id="KW-0479">Metal-binding</keyword>
<gene>
    <name evidence="7" type="ORF">CCMP2556_LOCUS26896</name>
</gene>
<feature type="compositionally biased region" description="Low complexity" evidence="5">
    <location>
        <begin position="84"/>
        <end position="97"/>
    </location>
</feature>
<organism evidence="7 8">
    <name type="scientific">Durusdinium trenchii</name>
    <dbReference type="NCBI Taxonomy" id="1381693"/>
    <lineage>
        <taxon>Eukaryota</taxon>
        <taxon>Sar</taxon>
        <taxon>Alveolata</taxon>
        <taxon>Dinophyceae</taxon>
        <taxon>Suessiales</taxon>
        <taxon>Symbiodiniaceae</taxon>
        <taxon>Durusdinium</taxon>
    </lineage>
</organism>
<evidence type="ECO:0000256" key="2">
    <source>
        <dbReference type="ARBA" id="ARBA00022771"/>
    </source>
</evidence>
<protein>
    <recommendedName>
        <fullName evidence="6">GRF-type domain-containing protein</fullName>
    </recommendedName>
</protein>
<name>A0ABP0MQQ5_9DINO</name>
<accession>A0ABP0MQQ5</accession>
<proteinExistence type="predicted"/>
<keyword evidence="2 4" id="KW-0863">Zinc-finger</keyword>
<evidence type="ECO:0000259" key="6">
    <source>
        <dbReference type="PROSITE" id="PS51999"/>
    </source>
</evidence>
<evidence type="ECO:0000313" key="7">
    <source>
        <dbReference type="EMBL" id="CAK9053528.1"/>
    </source>
</evidence>